<dbReference type="STRING" id="207949.RED65_12917"/>
<dbReference type="HOGENOM" id="CLU_036034_0_0_6"/>
<accession>Q1MZD7</accession>
<dbReference type="OrthoDB" id="5792777at2"/>
<dbReference type="Proteomes" id="UP000004263">
    <property type="component" value="Unassembled WGS sequence"/>
</dbReference>
<dbReference type="InterPro" id="IPR036188">
    <property type="entry name" value="FAD/NAD-bd_sf"/>
</dbReference>
<gene>
    <name evidence="2" type="ORF">RED65_12917</name>
</gene>
<protein>
    <submittedName>
        <fullName evidence="2">FAD dependent oxidoreductase</fullName>
    </submittedName>
</protein>
<dbReference type="Gene3D" id="3.50.50.60">
    <property type="entry name" value="FAD/NAD(P)-binding domain"/>
    <property type="match status" value="1"/>
</dbReference>
<dbReference type="AlphaFoldDB" id="Q1MZD7"/>
<dbReference type="PANTHER" id="PTHR16128:SF5">
    <property type="entry name" value="FAD_NAD(P)-BINDING OXIDOREDUCTASE FAMILY PROTEIN"/>
    <property type="match status" value="1"/>
</dbReference>
<dbReference type="PANTHER" id="PTHR16128">
    <property type="entry name" value="FAD/NAD(P)-BINDING OXIDOREDUCTASE FAMILY PROTEIN"/>
    <property type="match status" value="1"/>
</dbReference>
<evidence type="ECO:0000313" key="3">
    <source>
        <dbReference type="Proteomes" id="UP000004263"/>
    </source>
</evidence>
<name>Q1MZD7_9GAMM</name>
<comment type="caution">
    <text evidence="2">The sequence shown here is derived from an EMBL/GenBank/DDBJ whole genome shotgun (WGS) entry which is preliminary data.</text>
</comment>
<keyword evidence="3" id="KW-1185">Reference proteome</keyword>
<reference evidence="2 3" key="1">
    <citation type="submission" date="2006-03" db="EMBL/GenBank/DDBJ databases">
        <authorList>
            <person name="Pinhassi J."/>
            <person name="Pedros-Alio C."/>
            <person name="Ferriera S."/>
            <person name="Johnson J."/>
            <person name="Kravitz S."/>
            <person name="Halpern A."/>
            <person name="Remington K."/>
            <person name="Beeson K."/>
            <person name="Tran B."/>
            <person name="Rogers Y.-H."/>
            <person name="Friedman R."/>
            <person name="Venter J.C."/>
        </authorList>
    </citation>
    <scope>NUCLEOTIDE SEQUENCE [LARGE SCALE GENOMIC DNA]</scope>
    <source>
        <strain evidence="2 3">RED65</strain>
    </source>
</reference>
<feature type="domain" description="Amine oxidase" evidence="1">
    <location>
        <begin position="99"/>
        <end position="279"/>
    </location>
</feature>
<dbReference type="RefSeq" id="WP_007018586.1">
    <property type="nucleotide sequence ID" value="NZ_CH724117.1"/>
</dbReference>
<dbReference type="SUPFAM" id="SSF51905">
    <property type="entry name" value="FAD/NAD(P)-binding domain"/>
    <property type="match status" value="1"/>
</dbReference>
<evidence type="ECO:0000259" key="1">
    <source>
        <dbReference type="Pfam" id="PF01593"/>
    </source>
</evidence>
<dbReference type="InterPro" id="IPR002937">
    <property type="entry name" value="Amino_oxidase"/>
</dbReference>
<proteinExistence type="predicted"/>
<dbReference type="Pfam" id="PF13450">
    <property type="entry name" value="NAD_binding_8"/>
    <property type="match status" value="1"/>
</dbReference>
<evidence type="ECO:0000313" key="2">
    <source>
        <dbReference type="EMBL" id="EAT11329.1"/>
    </source>
</evidence>
<dbReference type="Gene3D" id="3.90.660.10">
    <property type="match status" value="1"/>
</dbReference>
<sequence>MQHYPIIIIGAGLAGVNAAYTLQAQGHRVLLIDKARGTGGRASSKRLQCDDEHSVGFDMGLSAFEANSAQWQARLATLQKNEQIDLWFQRDDHDFYCGRGRNSVVTRALTENCDFLLSTRVLSLASSVNGGWQLSLENTEGKKTDVSASHVIITAPAQQASAILPNEFAKIKSALTSLSCHPSFVTLVATNKKISSSDAIMKLDDNALHSIAFEHCKPQRDSAGHSLLKLQATTEFSLTHLDDDKAKVGEKLIQAAEAVLGPLRPIAQHTHRWLYSQYADGIGQELIDRDIRLSSGYITLRPDLLIASDYAYKAYTEQQPQALRVSDAESACLSGMAAAEVILESHLESA</sequence>
<dbReference type="Pfam" id="PF01593">
    <property type="entry name" value="Amino_oxidase"/>
    <property type="match status" value="1"/>
</dbReference>
<dbReference type="EMBL" id="AAQH01000019">
    <property type="protein sequence ID" value="EAT11329.1"/>
    <property type="molecule type" value="Genomic_DNA"/>
</dbReference>
<organism evidence="2 3">
    <name type="scientific">Bermanella marisrubri</name>
    <dbReference type="NCBI Taxonomy" id="207949"/>
    <lineage>
        <taxon>Bacteria</taxon>
        <taxon>Pseudomonadati</taxon>
        <taxon>Pseudomonadota</taxon>
        <taxon>Gammaproteobacteria</taxon>
        <taxon>Oceanospirillales</taxon>
        <taxon>Oceanospirillaceae</taxon>
        <taxon>Bermanella</taxon>
    </lineage>
</organism>
<dbReference type="GO" id="GO:0016491">
    <property type="term" value="F:oxidoreductase activity"/>
    <property type="evidence" value="ECO:0007669"/>
    <property type="project" value="InterPro"/>
</dbReference>